<dbReference type="InterPro" id="IPR036396">
    <property type="entry name" value="Cyt_P450_sf"/>
</dbReference>
<evidence type="ECO:0000256" key="4">
    <source>
        <dbReference type="ARBA" id="ARBA00004406"/>
    </source>
</evidence>
<comment type="function">
    <text evidence="2">May be involved in the metabolism of insect hormones and in the breakdown of synthetic insecticides.</text>
</comment>
<evidence type="ECO:0000256" key="8">
    <source>
        <dbReference type="ARBA" id="ARBA00022824"/>
    </source>
</evidence>
<dbReference type="GO" id="GO:0005789">
    <property type="term" value="C:endoplasmic reticulum membrane"/>
    <property type="evidence" value="ECO:0007669"/>
    <property type="project" value="UniProtKB-SubCell"/>
</dbReference>
<evidence type="ECO:0000256" key="12">
    <source>
        <dbReference type="ARBA" id="ARBA00023033"/>
    </source>
</evidence>
<keyword evidence="13" id="KW-0472">Membrane</keyword>
<evidence type="ECO:0000256" key="11">
    <source>
        <dbReference type="ARBA" id="ARBA00023004"/>
    </source>
</evidence>
<dbReference type="AlphaFoldDB" id="A0A1I8P3I5"/>
<dbReference type="GO" id="GO:0016705">
    <property type="term" value="F:oxidoreductase activity, acting on paired donors, with incorporation or reduction of molecular oxygen"/>
    <property type="evidence" value="ECO:0007669"/>
    <property type="project" value="InterPro"/>
</dbReference>
<evidence type="ECO:0000256" key="9">
    <source>
        <dbReference type="ARBA" id="ARBA00022848"/>
    </source>
</evidence>
<organism evidence="15 16">
    <name type="scientific">Stomoxys calcitrans</name>
    <name type="common">Stable fly</name>
    <name type="synonym">Conops calcitrans</name>
    <dbReference type="NCBI Taxonomy" id="35570"/>
    <lineage>
        <taxon>Eukaryota</taxon>
        <taxon>Metazoa</taxon>
        <taxon>Ecdysozoa</taxon>
        <taxon>Arthropoda</taxon>
        <taxon>Hexapoda</taxon>
        <taxon>Insecta</taxon>
        <taxon>Pterygota</taxon>
        <taxon>Neoptera</taxon>
        <taxon>Endopterygota</taxon>
        <taxon>Diptera</taxon>
        <taxon>Brachycera</taxon>
        <taxon>Muscomorpha</taxon>
        <taxon>Muscoidea</taxon>
        <taxon>Muscidae</taxon>
        <taxon>Stomoxys</taxon>
    </lineage>
</organism>
<comment type="subcellular location">
    <subcellularLocation>
        <location evidence="4">Endoplasmic reticulum membrane</location>
        <topology evidence="4">Peripheral membrane protein</topology>
    </subcellularLocation>
    <subcellularLocation>
        <location evidence="3">Microsome membrane</location>
        <topology evidence="3">Peripheral membrane protein</topology>
    </subcellularLocation>
</comment>
<protein>
    <recommendedName>
        <fullName evidence="17">Cytochrome P450</fullName>
    </recommendedName>
</protein>
<evidence type="ECO:0000256" key="7">
    <source>
        <dbReference type="ARBA" id="ARBA00022723"/>
    </source>
</evidence>
<dbReference type="Gene3D" id="1.10.630.10">
    <property type="entry name" value="Cytochrome P450"/>
    <property type="match status" value="1"/>
</dbReference>
<dbReference type="VEuPathDB" id="VectorBase:SCAU004529"/>
<evidence type="ECO:0000256" key="14">
    <source>
        <dbReference type="PIRSR" id="PIRSR602401-1"/>
    </source>
</evidence>
<keyword evidence="7 14" id="KW-0479">Metal-binding</keyword>
<dbReference type="STRING" id="35570.A0A1I8P3I5"/>
<keyword evidence="12" id="KW-0503">Monooxygenase</keyword>
<comment type="cofactor">
    <cofactor evidence="1 14">
        <name>heme</name>
        <dbReference type="ChEBI" id="CHEBI:30413"/>
    </cofactor>
</comment>
<evidence type="ECO:0000313" key="15">
    <source>
        <dbReference type="EnsemblMetazoa" id="SCAU004529-PA"/>
    </source>
</evidence>
<reference evidence="15" key="1">
    <citation type="submission" date="2020-05" db="UniProtKB">
        <authorList>
            <consortium name="EnsemblMetazoa"/>
        </authorList>
    </citation>
    <scope>IDENTIFICATION</scope>
    <source>
        <strain evidence="15">USDA</strain>
    </source>
</reference>
<accession>A0A1I8P3I5</accession>
<keyword evidence="6 14" id="KW-0349">Heme</keyword>
<evidence type="ECO:0000256" key="5">
    <source>
        <dbReference type="ARBA" id="ARBA00010617"/>
    </source>
</evidence>
<keyword evidence="11 14" id="KW-0408">Iron</keyword>
<dbReference type="PRINTS" id="PR00463">
    <property type="entry name" value="EP450I"/>
</dbReference>
<dbReference type="InterPro" id="IPR002401">
    <property type="entry name" value="Cyt_P450_E_grp-I"/>
</dbReference>
<evidence type="ECO:0000256" key="13">
    <source>
        <dbReference type="ARBA" id="ARBA00023136"/>
    </source>
</evidence>
<dbReference type="EnsemblMetazoa" id="SCAU004529-RA">
    <property type="protein sequence ID" value="SCAU004529-PA"/>
    <property type="gene ID" value="SCAU004529"/>
</dbReference>
<gene>
    <name evidence="15" type="primary">106093741</name>
</gene>
<dbReference type="PANTHER" id="PTHR24291">
    <property type="entry name" value="CYTOCHROME P450 FAMILY 4"/>
    <property type="match status" value="1"/>
</dbReference>
<dbReference type="GO" id="GO:0005506">
    <property type="term" value="F:iron ion binding"/>
    <property type="evidence" value="ECO:0007669"/>
    <property type="project" value="InterPro"/>
</dbReference>
<dbReference type="Pfam" id="PF00067">
    <property type="entry name" value="p450"/>
    <property type="match status" value="1"/>
</dbReference>
<evidence type="ECO:0000256" key="10">
    <source>
        <dbReference type="ARBA" id="ARBA00023002"/>
    </source>
</evidence>
<dbReference type="Proteomes" id="UP000095300">
    <property type="component" value="Unassembled WGS sequence"/>
</dbReference>
<evidence type="ECO:0000256" key="1">
    <source>
        <dbReference type="ARBA" id="ARBA00001971"/>
    </source>
</evidence>
<name>A0A1I8P3I5_STOCA</name>
<evidence type="ECO:0000256" key="2">
    <source>
        <dbReference type="ARBA" id="ARBA00003690"/>
    </source>
</evidence>
<keyword evidence="8" id="KW-0256">Endoplasmic reticulum</keyword>
<keyword evidence="10" id="KW-0560">Oxidoreductase</keyword>
<dbReference type="OrthoDB" id="1470350at2759"/>
<dbReference type="GO" id="GO:0020037">
    <property type="term" value="F:heme binding"/>
    <property type="evidence" value="ECO:0007669"/>
    <property type="project" value="InterPro"/>
</dbReference>
<dbReference type="SUPFAM" id="SSF48264">
    <property type="entry name" value="Cytochrome P450"/>
    <property type="match status" value="1"/>
</dbReference>
<keyword evidence="16" id="KW-1185">Reference proteome</keyword>
<dbReference type="InterPro" id="IPR001128">
    <property type="entry name" value="Cyt_P450"/>
</dbReference>
<evidence type="ECO:0000313" key="16">
    <source>
        <dbReference type="Proteomes" id="UP000095300"/>
    </source>
</evidence>
<evidence type="ECO:0000256" key="3">
    <source>
        <dbReference type="ARBA" id="ARBA00004174"/>
    </source>
</evidence>
<dbReference type="PANTHER" id="PTHR24291:SF189">
    <property type="entry name" value="CYTOCHROME P450 4C3-RELATED"/>
    <property type="match status" value="1"/>
</dbReference>
<dbReference type="PRINTS" id="PR00385">
    <property type="entry name" value="P450"/>
</dbReference>
<comment type="similarity">
    <text evidence="5">Belongs to the cytochrome P450 family.</text>
</comment>
<proteinExistence type="inferred from homology"/>
<keyword evidence="9" id="KW-0492">Microsome</keyword>
<feature type="binding site" description="axial binding residue" evidence="14">
    <location>
        <position position="436"/>
    </location>
    <ligand>
        <name>heme</name>
        <dbReference type="ChEBI" id="CHEBI:30413"/>
    </ligand>
    <ligandPart>
        <name>Fe</name>
        <dbReference type="ChEBI" id="CHEBI:18248"/>
    </ligandPart>
</feature>
<evidence type="ECO:0000256" key="6">
    <source>
        <dbReference type="ARBA" id="ARBA00022617"/>
    </source>
</evidence>
<sequence>MSLMFWLIFLALFVCTYWLCSRRRFYALNFKIPGFFGLPLLGMALSMARQEAILPFVQSMCKKYGSFWMSWLGPFPFLFISEPNIVRDILTSPHCVDKSLVYKGVANANGEGLFSISDPKWSIHRKSLNPAFGHSVLLSFIPIFNEEADKLSTIFRSKKECRDIISVLQDFTLNTTTRTTMGLSTTSNLRSGDNKTFLNHFKCVTKCTTEMIFSPWLAFDFIRKLLGVYEPFQMAKTFIHQYAEKIIDEKLVSDEIIDLPDGGKHIFINQAIDLMKRGIFTRQNVKHESNVVIAAAFDTTANTISYALILLAMHPEYQQKLFEELVSIFPDQGNFEVSYDNIQDLVYMDMVLNETMRVLSPVPLVARQVTKDVKLSNGVVLPAGLQVCIDIYNMHRRKDIWGPNADLFNPDNFLPSNMEGVHPYAFIPFTKGLRNCIGWKYATLSIKVVLSKLLRNFRFYTDFKYEDLEHIESVTLRLKHVPVLSIYERDS</sequence>
<evidence type="ECO:0008006" key="17">
    <source>
        <dbReference type="Google" id="ProtNLM"/>
    </source>
</evidence>
<dbReference type="GO" id="GO:0004497">
    <property type="term" value="F:monooxygenase activity"/>
    <property type="evidence" value="ECO:0007669"/>
    <property type="project" value="UniProtKB-KW"/>
</dbReference>
<dbReference type="InterPro" id="IPR050196">
    <property type="entry name" value="Cytochrome_P450_Monoox"/>
</dbReference>